<dbReference type="Proteomes" id="UP000188879">
    <property type="component" value="Unassembled WGS sequence"/>
</dbReference>
<keyword evidence="2" id="KW-1185">Reference proteome</keyword>
<name>A0A1V2H6M5_9PROT</name>
<evidence type="ECO:0000313" key="2">
    <source>
        <dbReference type="Proteomes" id="UP000188879"/>
    </source>
</evidence>
<gene>
    <name evidence="1" type="ORF">BKE38_03635</name>
</gene>
<reference evidence="1 2" key="1">
    <citation type="submission" date="2016-10" db="EMBL/GenBank/DDBJ databases">
        <title>Draft Genome sequence of Roseomonas sp. strain M3.</title>
        <authorList>
            <person name="Subhash Y."/>
            <person name="Lee S."/>
        </authorList>
    </citation>
    <scope>NUCLEOTIDE SEQUENCE [LARGE SCALE GENOMIC DNA]</scope>
    <source>
        <strain evidence="1 2">M3</strain>
    </source>
</reference>
<dbReference type="EMBL" id="MLCO01000023">
    <property type="protein sequence ID" value="ONG58021.1"/>
    <property type="molecule type" value="Genomic_DNA"/>
</dbReference>
<dbReference type="RefSeq" id="WP_076956024.1">
    <property type="nucleotide sequence ID" value="NZ_MLCO01000023.1"/>
</dbReference>
<sequence>MTPPVWLAEAGFVFLAHSVQLWANPARAAARLTHLAAEKQKAFAEGAVKAGLAAARGAAPQAIAEAAVAPARRRVRANARKLTKG</sequence>
<protein>
    <recommendedName>
        <fullName evidence="3">Antifreeze protein</fullName>
    </recommendedName>
</protein>
<evidence type="ECO:0008006" key="3">
    <source>
        <dbReference type="Google" id="ProtNLM"/>
    </source>
</evidence>
<organism evidence="1 2">
    <name type="scientific">Teichococcus deserti</name>
    <dbReference type="NCBI Taxonomy" id="1817963"/>
    <lineage>
        <taxon>Bacteria</taxon>
        <taxon>Pseudomonadati</taxon>
        <taxon>Pseudomonadota</taxon>
        <taxon>Alphaproteobacteria</taxon>
        <taxon>Acetobacterales</taxon>
        <taxon>Roseomonadaceae</taxon>
        <taxon>Roseomonas</taxon>
    </lineage>
</organism>
<comment type="caution">
    <text evidence="1">The sequence shown here is derived from an EMBL/GenBank/DDBJ whole genome shotgun (WGS) entry which is preliminary data.</text>
</comment>
<proteinExistence type="predicted"/>
<accession>A0A1V2H6M5</accession>
<evidence type="ECO:0000313" key="1">
    <source>
        <dbReference type="EMBL" id="ONG58021.1"/>
    </source>
</evidence>
<dbReference type="AlphaFoldDB" id="A0A1V2H6M5"/>